<dbReference type="InterPro" id="IPR001623">
    <property type="entry name" value="DnaJ_domain"/>
</dbReference>
<dbReference type="EMBL" id="JAUJLE010000399">
    <property type="protein sequence ID" value="KAK0957652.1"/>
    <property type="molecule type" value="Genomic_DNA"/>
</dbReference>
<dbReference type="SUPFAM" id="SSF46565">
    <property type="entry name" value="Chaperone J-domain"/>
    <property type="match status" value="1"/>
</dbReference>
<feature type="non-terminal residue" evidence="8">
    <location>
        <position position="1"/>
    </location>
</feature>
<proteinExistence type="predicted"/>
<organism evidence="8 9">
    <name type="scientific">Friedmanniomyces endolithicus</name>
    <dbReference type="NCBI Taxonomy" id="329885"/>
    <lineage>
        <taxon>Eukaryota</taxon>
        <taxon>Fungi</taxon>
        <taxon>Dikarya</taxon>
        <taxon>Ascomycota</taxon>
        <taxon>Pezizomycotina</taxon>
        <taxon>Dothideomycetes</taxon>
        <taxon>Dothideomycetidae</taxon>
        <taxon>Mycosphaerellales</taxon>
        <taxon>Teratosphaeriaceae</taxon>
        <taxon>Friedmanniomyces</taxon>
    </lineage>
</organism>
<accession>A0AAN6H7F3</accession>
<dbReference type="PROSITE" id="PS50076">
    <property type="entry name" value="DNAJ_2"/>
    <property type="match status" value="1"/>
</dbReference>
<feature type="compositionally biased region" description="Acidic residues" evidence="6">
    <location>
        <begin position="153"/>
        <end position="166"/>
    </location>
</feature>
<evidence type="ECO:0000259" key="7">
    <source>
        <dbReference type="PROSITE" id="PS50076"/>
    </source>
</evidence>
<evidence type="ECO:0000256" key="2">
    <source>
        <dbReference type="ARBA" id="ARBA00004496"/>
    </source>
</evidence>
<protein>
    <recommendedName>
        <fullName evidence="7">J domain-containing protein</fullName>
    </recommendedName>
</protein>
<evidence type="ECO:0000313" key="8">
    <source>
        <dbReference type="EMBL" id="KAK0957652.1"/>
    </source>
</evidence>
<dbReference type="GO" id="GO:0005681">
    <property type="term" value="C:spliceosomal complex"/>
    <property type="evidence" value="ECO:0007669"/>
    <property type="project" value="TreeGrafter"/>
</dbReference>
<evidence type="ECO:0000256" key="5">
    <source>
        <dbReference type="ARBA" id="ARBA00023242"/>
    </source>
</evidence>
<evidence type="ECO:0000256" key="4">
    <source>
        <dbReference type="ARBA" id="ARBA00023186"/>
    </source>
</evidence>
<dbReference type="PANTHER" id="PTHR44313">
    <property type="entry name" value="DNAJ HOMOLOG SUBFAMILY C MEMBER 17"/>
    <property type="match status" value="1"/>
</dbReference>
<feature type="domain" description="J" evidence="7">
    <location>
        <begin position="183"/>
        <end position="249"/>
    </location>
</feature>
<reference evidence="8" key="1">
    <citation type="submission" date="2023-06" db="EMBL/GenBank/DDBJ databases">
        <title>Black Yeasts Isolated from many extreme environments.</title>
        <authorList>
            <person name="Coleine C."/>
            <person name="Stajich J.E."/>
            <person name="Selbmann L."/>
        </authorList>
    </citation>
    <scope>NUCLEOTIDE SEQUENCE</scope>
    <source>
        <strain evidence="8">CCFEE 5200</strain>
    </source>
</reference>
<keyword evidence="9" id="KW-1185">Reference proteome</keyword>
<dbReference type="GO" id="GO:0000390">
    <property type="term" value="P:spliceosomal complex disassembly"/>
    <property type="evidence" value="ECO:0007669"/>
    <property type="project" value="TreeGrafter"/>
</dbReference>
<evidence type="ECO:0000256" key="3">
    <source>
        <dbReference type="ARBA" id="ARBA00022490"/>
    </source>
</evidence>
<dbReference type="Gene3D" id="1.10.287.110">
    <property type="entry name" value="DnaJ domain"/>
    <property type="match status" value="1"/>
</dbReference>
<evidence type="ECO:0000256" key="1">
    <source>
        <dbReference type="ARBA" id="ARBA00004123"/>
    </source>
</evidence>
<comment type="caution">
    <text evidence="8">The sequence shown here is derived from an EMBL/GenBank/DDBJ whole genome shotgun (WGS) entry which is preliminary data.</text>
</comment>
<feature type="region of interest" description="Disordered" evidence="6">
    <location>
        <begin position="49"/>
        <end position="103"/>
    </location>
</feature>
<name>A0AAN6H7F3_9PEZI</name>
<dbReference type="InterPro" id="IPR052094">
    <property type="entry name" value="Pre-mRNA-splicing_ERAD"/>
</dbReference>
<evidence type="ECO:0000256" key="6">
    <source>
        <dbReference type="SAM" id="MobiDB-lite"/>
    </source>
</evidence>
<feature type="compositionally biased region" description="Low complexity" evidence="6">
    <location>
        <begin position="67"/>
        <end position="87"/>
    </location>
</feature>
<dbReference type="PRINTS" id="PR00625">
    <property type="entry name" value="JDOMAIN"/>
</dbReference>
<keyword evidence="3" id="KW-0963">Cytoplasm</keyword>
<dbReference type="PANTHER" id="PTHR44313:SF1">
    <property type="entry name" value="DNAJ HOMOLOG SUBFAMILY C MEMBER 17"/>
    <property type="match status" value="1"/>
</dbReference>
<comment type="subcellular location">
    <subcellularLocation>
        <location evidence="2">Cytoplasm</location>
    </subcellularLocation>
    <subcellularLocation>
        <location evidence="1">Nucleus</location>
    </subcellularLocation>
</comment>
<dbReference type="Proteomes" id="UP001175353">
    <property type="component" value="Unassembled WGS sequence"/>
</dbReference>
<evidence type="ECO:0000313" key="9">
    <source>
        <dbReference type="Proteomes" id="UP001175353"/>
    </source>
</evidence>
<keyword evidence="5" id="KW-0539">Nucleus</keyword>
<dbReference type="GO" id="GO:0005737">
    <property type="term" value="C:cytoplasm"/>
    <property type="evidence" value="ECO:0007669"/>
    <property type="project" value="UniProtKB-SubCell"/>
</dbReference>
<feature type="region of interest" description="Disordered" evidence="6">
    <location>
        <begin position="145"/>
        <end position="179"/>
    </location>
</feature>
<dbReference type="InterPro" id="IPR036869">
    <property type="entry name" value="J_dom_sf"/>
</dbReference>
<dbReference type="Pfam" id="PF00226">
    <property type="entry name" value="DnaJ"/>
    <property type="match status" value="1"/>
</dbReference>
<gene>
    <name evidence="8" type="ORF">LTR91_021746</name>
</gene>
<sequence length="272" mass="29557">FRLEQLENLDDPTVEQREVMQLLNRLIMLGDEIGEITSSFIERYETKFGKSKNDPAATTANPPPAASKPTSNQSSTTSSPAASPAQNIQQPVPLRSASPEPKAGTHLEAAVNATSNTVGFPQTASPLPDAHHSEPVMQTTALVRDEAAHSDETNDEESDDDNEASGEESGNGSELVNLKDPKGVYAMLGVSPDASMPEVQKAIRKMLVASHPDRNPDNPDAGSDFAEFMSLCEETVKTEEKRRAYDNITTADELEQLTKRVRTLTMSKFSEE</sequence>
<keyword evidence="4" id="KW-0143">Chaperone</keyword>
<dbReference type="AlphaFoldDB" id="A0AAN6H7F3"/>
<dbReference type="CDD" id="cd06257">
    <property type="entry name" value="DnaJ"/>
    <property type="match status" value="1"/>
</dbReference>